<gene>
    <name evidence="7" type="ORF">A2806_03600</name>
</gene>
<dbReference type="PANTHER" id="PTHR30093">
    <property type="entry name" value="GENERAL SECRETION PATHWAY PROTEIN G"/>
    <property type="match status" value="1"/>
</dbReference>
<evidence type="ECO:0000313" key="8">
    <source>
        <dbReference type="Proteomes" id="UP000177629"/>
    </source>
</evidence>
<dbReference type="InterPro" id="IPR045584">
    <property type="entry name" value="Pilin-like"/>
</dbReference>
<comment type="subcellular location">
    <subcellularLocation>
        <location evidence="1">Membrane</location>
        <topology evidence="1">Single-pass membrane protein</topology>
    </subcellularLocation>
</comment>
<sequence length="204" mass="21690">MARMKKLIERLNSGLRRTGRRLFVSGRGGFTLIELLVVIAIIGILAAVVLVALNQARVRGRDARREADLTSLQAPLELYNDITGVYPVPSAAGDACDQFRDVVCSTTNADDLCDRGVVASLPIDPQDDGTNTWDATEQCYAFMENAVGAGADCPHDGDNVAYVMALTLEVGDAERDLGLCSFTDGGTSSIDCGVTGVLCFVQTP</sequence>
<dbReference type="Pfam" id="PF07963">
    <property type="entry name" value="N_methyl"/>
    <property type="match status" value="1"/>
</dbReference>
<dbReference type="InterPro" id="IPR012902">
    <property type="entry name" value="N_methyl_site"/>
</dbReference>
<keyword evidence="5 6" id="KW-0472">Membrane</keyword>
<evidence type="ECO:0000256" key="6">
    <source>
        <dbReference type="SAM" id="Phobius"/>
    </source>
</evidence>
<evidence type="ECO:0008006" key="9">
    <source>
        <dbReference type="Google" id="ProtNLM"/>
    </source>
</evidence>
<dbReference type="EMBL" id="MHSS01000015">
    <property type="protein sequence ID" value="OHA47673.1"/>
    <property type="molecule type" value="Genomic_DNA"/>
</dbReference>
<feature type="transmembrane region" description="Helical" evidence="6">
    <location>
        <begin position="30"/>
        <end position="53"/>
    </location>
</feature>
<dbReference type="SUPFAM" id="SSF54523">
    <property type="entry name" value="Pili subunits"/>
    <property type="match status" value="1"/>
</dbReference>
<protein>
    <recommendedName>
        <fullName evidence="9">Type II secretion system protein GspG C-terminal domain-containing protein</fullName>
    </recommendedName>
</protein>
<evidence type="ECO:0000256" key="3">
    <source>
        <dbReference type="ARBA" id="ARBA00022692"/>
    </source>
</evidence>
<dbReference type="GO" id="GO:0015628">
    <property type="term" value="P:protein secretion by the type II secretion system"/>
    <property type="evidence" value="ECO:0007669"/>
    <property type="project" value="InterPro"/>
</dbReference>
<dbReference type="PRINTS" id="PR00813">
    <property type="entry name" value="BCTERIALGSPG"/>
</dbReference>
<dbReference type="InterPro" id="IPR000983">
    <property type="entry name" value="Bac_GSPG_pilin"/>
</dbReference>
<dbReference type="PROSITE" id="PS00409">
    <property type="entry name" value="PROKAR_NTER_METHYL"/>
    <property type="match status" value="1"/>
</dbReference>
<reference evidence="7 8" key="1">
    <citation type="journal article" date="2016" name="Nat. Commun.">
        <title>Thousands of microbial genomes shed light on interconnected biogeochemical processes in an aquifer system.</title>
        <authorList>
            <person name="Anantharaman K."/>
            <person name="Brown C.T."/>
            <person name="Hug L.A."/>
            <person name="Sharon I."/>
            <person name="Castelle C.J."/>
            <person name="Probst A.J."/>
            <person name="Thomas B.C."/>
            <person name="Singh A."/>
            <person name="Wilkins M.J."/>
            <person name="Karaoz U."/>
            <person name="Brodie E.L."/>
            <person name="Williams K.H."/>
            <person name="Hubbard S.S."/>
            <person name="Banfield J.F."/>
        </authorList>
    </citation>
    <scope>NUCLEOTIDE SEQUENCE [LARGE SCALE GENOMIC DNA]</scope>
</reference>
<dbReference type="GO" id="GO:0016020">
    <property type="term" value="C:membrane"/>
    <property type="evidence" value="ECO:0007669"/>
    <property type="project" value="UniProtKB-SubCell"/>
</dbReference>
<keyword evidence="4 6" id="KW-1133">Transmembrane helix</keyword>
<dbReference type="GO" id="GO:0015627">
    <property type="term" value="C:type II protein secretion system complex"/>
    <property type="evidence" value="ECO:0007669"/>
    <property type="project" value="InterPro"/>
</dbReference>
<name>A0A1G2PHC2_9BACT</name>
<accession>A0A1G2PHC2</accession>
<evidence type="ECO:0000256" key="2">
    <source>
        <dbReference type="ARBA" id="ARBA00022481"/>
    </source>
</evidence>
<comment type="caution">
    <text evidence="7">The sequence shown here is derived from an EMBL/GenBank/DDBJ whole genome shotgun (WGS) entry which is preliminary data.</text>
</comment>
<evidence type="ECO:0000256" key="1">
    <source>
        <dbReference type="ARBA" id="ARBA00004167"/>
    </source>
</evidence>
<organism evidence="7 8">
    <name type="scientific">Candidatus Terrybacteria bacterium RIFCSPHIGHO2_01_FULL_48_17</name>
    <dbReference type="NCBI Taxonomy" id="1802362"/>
    <lineage>
        <taxon>Bacteria</taxon>
        <taxon>Candidatus Terryibacteriota</taxon>
    </lineage>
</organism>
<dbReference type="AlphaFoldDB" id="A0A1G2PHC2"/>
<dbReference type="Proteomes" id="UP000177629">
    <property type="component" value="Unassembled WGS sequence"/>
</dbReference>
<dbReference type="NCBIfam" id="TIGR02532">
    <property type="entry name" value="IV_pilin_GFxxxE"/>
    <property type="match status" value="1"/>
</dbReference>
<evidence type="ECO:0000313" key="7">
    <source>
        <dbReference type="EMBL" id="OHA47673.1"/>
    </source>
</evidence>
<evidence type="ECO:0000256" key="5">
    <source>
        <dbReference type="ARBA" id="ARBA00023136"/>
    </source>
</evidence>
<keyword evidence="2" id="KW-0488">Methylation</keyword>
<keyword evidence="3 6" id="KW-0812">Transmembrane</keyword>
<evidence type="ECO:0000256" key="4">
    <source>
        <dbReference type="ARBA" id="ARBA00022989"/>
    </source>
</evidence>
<proteinExistence type="predicted"/>
<dbReference type="PANTHER" id="PTHR30093:SF44">
    <property type="entry name" value="TYPE II SECRETION SYSTEM CORE PROTEIN G"/>
    <property type="match status" value="1"/>
</dbReference>
<dbReference type="STRING" id="1802362.A2806_03600"/>
<dbReference type="Gene3D" id="3.30.700.10">
    <property type="entry name" value="Glycoprotein, Type 4 Pilin"/>
    <property type="match status" value="1"/>
</dbReference>